<evidence type="ECO:0000313" key="1">
    <source>
        <dbReference type="EMBL" id="KKS16819.1"/>
    </source>
</evidence>
<dbReference type="Proteomes" id="UP000034163">
    <property type="component" value="Unassembled WGS sequence"/>
</dbReference>
<accession>A0A0G0WVN4</accession>
<organism evidence="1 2">
    <name type="scientific">candidate division WWE3 bacterium GW2011_GWB1_41_6</name>
    <dbReference type="NCBI Taxonomy" id="1619112"/>
    <lineage>
        <taxon>Bacteria</taxon>
        <taxon>Katanobacteria</taxon>
    </lineage>
</organism>
<name>A0A0G0WVN4_UNCKA</name>
<reference evidence="1 2" key="1">
    <citation type="journal article" date="2015" name="Nature">
        <title>rRNA introns, odd ribosomes, and small enigmatic genomes across a large radiation of phyla.</title>
        <authorList>
            <person name="Brown C.T."/>
            <person name="Hug L.A."/>
            <person name="Thomas B.C."/>
            <person name="Sharon I."/>
            <person name="Castelle C.J."/>
            <person name="Singh A."/>
            <person name="Wilkins M.J."/>
            <person name="Williams K.H."/>
            <person name="Banfield J.F."/>
        </authorList>
    </citation>
    <scope>NUCLEOTIDE SEQUENCE [LARGE SCALE GENOMIC DNA]</scope>
</reference>
<protein>
    <submittedName>
        <fullName evidence="1">Uncharacterized protein</fullName>
    </submittedName>
</protein>
<dbReference type="AlphaFoldDB" id="A0A0G0WVN4"/>
<evidence type="ECO:0000313" key="2">
    <source>
        <dbReference type="Proteomes" id="UP000034163"/>
    </source>
</evidence>
<gene>
    <name evidence="1" type="ORF">UU72_C0012G0013</name>
</gene>
<dbReference type="EMBL" id="LCBS01000012">
    <property type="protein sequence ID" value="KKS16819.1"/>
    <property type="molecule type" value="Genomic_DNA"/>
</dbReference>
<proteinExistence type="predicted"/>
<comment type="caution">
    <text evidence="1">The sequence shown here is derived from an EMBL/GenBank/DDBJ whole genome shotgun (WGS) entry which is preliminary data.</text>
</comment>
<sequence length="88" mass="10455">MDSRVLFTFTNHHIWDSALFMYGHVQDTSGRLRTLFEFTFAPGRPTRVSDYQDDGRDPAFHEAEFIDFLVRNYPKQFILKNDGRRPIQ</sequence>